<sequence>MASPNPAAMCGFDRHGRGQARTEHACLRSSVRAAEMIEAEFGAALDWCPMPEADACKVRYFIDGGYRSPEPQWPEIQDRMIDAMIRLDAVFRARVKALPLSAA</sequence>
<dbReference type="KEGG" id="hgn:E6W36_15945"/>
<dbReference type="InterPro" id="IPR025364">
    <property type="entry name" value="DUF4268"/>
</dbReference>
<dbReference type="Proteomes" id="UP000298714">
    <property type="component" value="Chromosome"/>
</dbReference>
<organism evidence="2 3">
    <name type="scientific">Hankyongella ginsenosidimutans</name>
    <dbReference type="NCBI Taxonomy" id="1763828"/>
    <lineage>
        <taxon>Bacteria</taxon>
        <taxon>Pseudomonadati</taxon>
        <taxon>Pseudomonadota</taxon>
        <taxon>Alphaproteobacteria</taxon>
        <taxon>Sphingomonadales</taxon>
        <taxon>Sphingomonadaceae</taxon>
        <taxon>Hankyongella</taxon>
    </lineage>
</organism>
<proteinExistence type="predicted"/>
<name>A0A4D7CAL5_9SPHN</name>
<evidence type="ECO:0000313" key="3">
    <source>
        <dbReference type="Proteomes" id="UP000298714"/>
    </source>
</evidence>
<evidence type="ECO:0000259" key="1">
    <source>
        <dbReference type="Pfam" id="PF14088"/>
    </source>
</evidence>
<dbReference type="EMBL" id="CP039704">
    <property type="protein sequence ID" value="QCI80463.1"/>
    <property type="molecule type" value="Genomic_DNA"/>
</dbReference>
<dbReference type="Pfam" id="PF14088">
    <property type="entry name" value="DUF4268"/>
    <property type="match status" value="1"/>
</dbReference>
<protein>
    <submittedName>
        <fullName evidence="2">DUF4268 domain-containing protein</fullName>
    </submittedName>
</protein>
<feature type="domain" description="DUF4268" evidence="1">
    <location>
        <begin position="35"/>
        <end position="93"/>
    </location>
</feature>
<dbReference type="AlphaFoldDB" id="A0A4D7CAL5"/>
<evidence type="ECO:0000313" key="2">
    <source>
        <dbReference type="EMBL" id="QCI80463.1"/>
    </source>
</evidence>
<keyword evidence="3" id="KW-1185">Reference proteome</keyword>
<accession>A0A4D7CAL5</accession>
<gene>
    <name evidence="2" type="ORF">E6W36_15945</name>
</gene>
<reference evidence="3" key="1">
    <citation type="submission" date="2019-04" db="EMBL/GenBank/DDBJ databases">
        <title>Complete genome sequence of Sphingomonas sp. W1-2-3.</title>
        <authorList>
            <person name="Im W.T."/>
        </authorList>
    </citation>
    <scope>NUCLEOTIDE SEQUENCE [LARGE SCALE GENOMIC DNA]</scope>
    <source>
        <strain evidence="3">W1-2-3</strain>
    </source>
</reference>